<dbReference type="Proteomes" id="UP000244338">
    <property type="component" value="Unassembled WGS sequence"/>
</dbReference>
<evidence type="ECO:0000313" key="1">
    <source>
        <dbReference type="EMBL" id="PTQ56799.1"/>
    </source>
</evidence>
<name>A0A2R6Y282_9BACL</name>
<proteinExistence type="predicted"/>
<comment type="caution">
    <text evidence="1">The sequence shown here is derived from an EMBL/GenBank/DDBJ whole genome shotgun (WGS) entry which is preliminary data.</text>
</comment>
<organism evidence="1 2">
    <name type="scientific">Candidatus Carbonibacillus altaicus</name>
    <dbReference type="NCBI Taxonomy" id="2163959"/>
    <lineage>
        <taxon>Bacteria</taxon>
        <taxon>Bacillati</taxon>
        <taxon>Bacillota</taxon>
        <taxon>Bacilli</taxon>
        <taxon>Bacillales</taxon>
        <taxon>Candidatus Carbonibacillus</taxon>
    </lineage>
</organism>
<sequence length="128" mass="14343">MYQKVKEILSGDPLTYNTYGGTLALGTANHLGYIRYEGELEGELVDESGEALIASILPVSDVIEIESGLSQSPIRLIKEELPIEFDRHRHLTERGKKDFIVNLHSGPVPVMAKKYVQLSNGDKIMWME</sequence>
<accession>A0A2R6Y282</accession>
<dbReference type="AlphaFoldDB" id="A0A2R6Y282"/>
<protein>
    <submittedName>
        <fullName evidence="1">CRISPR-associated protein, Cas5h family</fullName>
    </submittedName>
</protein>
<reference evidence="2" key="1">
    <citation type="journal article" date="2018" name="Sci. Rep.">
        <title>Lignite coal burning seam in the remote Altai Mountains harbors a hydrogen-driven thermophilic microbial community.</title>
        <authorList>
            <person name="Kadnikov V.V."/>
            <person name="Mardanov A.V."/>
            <person name="Ivasenko D.A."/>
            <person name="Antsiferov D.V."/>
            <person name="Beletsky A.V."/>
            <person name="Karnachuk O.V."/>
            <person name="Ravin N.V."/>
        </authorList>
    </citation>
    <scope>NUCLEOTIDE SEQUENCE [LARGE SCALE GENOMIC DNA]</scope>
</reference>
<evidence type="ECO:0000313" key="2">
    <source>
        <dbReference type="Proteomes" id="UP000244338"/>
    </source>
</evidence>
<dbReference type="EMBL" id="PEBX01000019">
    <property type="protein sequence ID" value="PTQ56799.1"/>
    <property type="molecule type" value="Genomic_DNA"/>
</dbReference>
<gene>
    <name evidence="1" type="ORF">BSOLF_2687</name>
</gene>